<sequence length="79" mass="9106">MEEASQNFRRTLNAIDTEMSAQLDYMSNVCVAMPHQGSTTASYQNIESINDTNKMLAEQLNQIHEKYLAEENRDYDETL</sequence>
<organism evidence="1 2">
    <name type="scientific">Steinernema glaseri</name>
    <dbReference type="NCBI Taxonomy" id="37863"/>
    <lineage>
        <taxon>Eukaryota</taxon>
        <taxon>Metazoa</taxon>
        <taxon>Ecdysozoa</taxon>
        <taxon>Nematoda</taxon>
        <taxon>Chromadorea</taxon>
        <taxon>Rhabditida</taxon>
        <taxon>Tylenchina</taxon>
        <taxon>Panagrolaimomorpha</taxon>
        <taxon>Strongyloidoidea</taxon>
        <taxon>Steinernematidae</taxon>
        <taxon>Steinernema</taxon>
    </lineage>
</organism>
<name>A0A1I8A0P8_9BILA</name>
<dbReference type="Proteomes" id="UP000095287">
    <property type="component" value="Unplaced"/>
</dbReference>
<evidence type="ECO:0000313" key="1">
    <source>
        <dbReference type="Proteomes" id="UP000095287"/>
    </source>
</evidence>
<keyword evidence="1" id="KW-1185">Reference proteome</keyword>
<proteinExistence type="predicted"/>
<protein>
    <submittedName>
        <fullName evidence="2">DASH complex subunit DAD4</fullName>
    </submittedName>
</protein>
<dbReference type="WBParaSite" id="L893_g31409.t1">
    <property type="protein sequence ID" value="L893_g31409.t1"/>
    <property type="gene ID" value="L893_g31409"/>
</dbReference>
<accession>A0A1I8A0P8</accession>
<evidence type="ECO:0000313" key="2">
    <source>
        <dbReference type="WBParaSite" id="L893_g31409.t1"/>
    </source>
</evidence>
<reference evidence="2" key="1">
    <citation type="submission" date="2016-11" db="UniProtKB">
        <authorList>
            <consortium name="WormBaseParasite"/>
        </authorList>
    </citation>
    <scope>IDENTIFICATION</scope>
</reference>
<dbReference type="AlphaFoldDB" id="A0A1I8A0P8"/>